<comment type="caution">
    <text evidence="2">The sequence shown here is derived from an EMBL/GenBank/DDBJ whole genome shotgun (WGS) entry which is preliminary data.</text>
</comment>
<reference evidence="2 3" key="1">
    <citation type="submission" date="2016-08" db="EMBL/GenBank/DDBJ databases">
        <title>Draft genome of Amylibacter sp. strain 4G11.</title>
        <authorList>
            <person name="Wong S.-K."/>
            <person name="Hamasaki K."/>
            <person name="Yoshizawa S."/>
        </authorList>
    </citation>
    <scope>NUCLEOTIDE SEQUENCE [LARGE SCALE GENOMIC DNA]</scope>
    <source>
        <strain evidence="2 3">4G11</strain>
    </source>
</reference>
<dbReference type="Gene3D" id="1.10.10.10">
    <property type="entry name" value="Winged helix-like DNA-binding domain superfamily/Winged helix DNA-binding domain"/>
    <property type="match status" value="1"/>
</dbReference>
<dbReference type="Pfam" id="PF12802">
    <property type="entry name" value="MarR_2"/>
    <property type="match status" value="1"/>
</dbReference>
<evidence type="ECO:0000313" key="2">
    <source>
        <dbReference type="EMBL" id="PIB26636.1"/>
    </source>
</evidence>
<name>A0A2G5KAU1_9RHOB</name>
<accession>A0A2G5KAU1</accession>
<proteinExistence type="predicted"/>
<dbReference type="InterPro" id="IPR036388">
    <property type="entry name" value="WH-like_DNA-bd_sf"/>
</dbReference>
<dbReference type="GO" id="GO:0006950">
    <property type="term" value="P:response to stress"/>
    <property type="evidence" value="ECO:0007669"/>
    <property type="project" value="TreeGrafter"/>
</dbReference>
<dbReference type="SUPFAM" id="SSF46785">
    <property type="entry name" value="Winged helix' DNA-binding domain"/>
    <property type="match status" value="1"/>
</dbReference>
<organism evidence="2 3">
    <name type="scientific">Paramylibacter kogurei</name>
    <dbReference type="NCBI Taxonomy" id="1889778"/>
    <lineage>
        <taxon>Bacteria</taxon>
        <taxon>Pseudomonadati</taxon>
        <taxon>Pseudomonadota</taxon>
        <taxon>Alphaproteobacteria</taxon>
        <taxon>Rhodobacterales</taxon>
        <taxon>Paracoccaceae</taxon>
        <taxon>Paramylibacter</taxon>
    </lineage>
</organism>
<protein>
    <recommendedName>
        <fullName evidence="1">HTH marR-type domain-containing protein</fullName>
    </recommendedName>
</protein>
<feature type="domain" description="HTH marR-type" evidence="1">
    <location>
        <begin position="1"/>
        <end position="138"/>
    </location>
</feature>
<gene>
    <name evidence="2" type="ORF">BFP76_12145</name>
</gene>
<keyword evidence="3" id="KW-1185">Reference proteome</keyword>
<evidence type="ECO:0000313" key="3">
    <source>
        <dbReference type="Proteomes" id="UP000231516"/>
    </source>
</evidence>
<sequence length="145" mass="15917">MDSVPDTNRTQLATAVLLEQVLRKTYVRLGPQELQPAQWSALRYFKRTYPEGGTVSELSKFLGVTAGPASRAAHALEQRGLLEARVNPEDKRSTLFCLTPQGKAKLVQDPMLALAQNIAELDPSDQDALAQTLLKLTSLLKIDTS</sequence>
<dbReference type="PROSITE" id="PS50995">
    <property type="entry name" value="HTH_MARR_2"/>
    <property type="match status" value="1"/>
</dbReference>
<dbReference type="EMBL" id="MDGM01000003">
    <property type="protein sequence ID" value="PIB26636.1"/>
    <property type="molecule type" value="Genomic_DNA"/>
</dbReference>
<dbReference type="PANTHER" id="PTHR33164:SF89">
    <property type="entry name" value="MARR FAMILY REGULATORY PROTEIN"/>
    <property type="match status" value="1"/>
</dbReference>
<dbReference type="InterPro" id="IPR039422">
    <property type="entry name" value="MarR/SlyA-like"/>
</dbReference>
<dbReference type="PANTHER" id="PTHR33164">
    <property type="entry name" value="TRANSCRIPTIONAL REGULATOR, MARR FAMILY"/>
    <property type="match status" value="1"/>
</dbReference>
<dbReference type="InterPro" id="IPR036390">
    <property type="entry name" value="WH_DNA-bd_sf"/>
</dbReference>
<dbReference type="Proteomes" id="UP000231516">
    <property type="component" value="Unassembled WGS sequence"/>
</dbReference>
<dbReference type="InterPro" id="IPR000835">
    <property type="entry name" value="HTH_MarR-typ"/>
</dbReference>
<dbReference type="AlphaFoldDB" id="A0A2G5KAU1"/>
<dbReference type="GO" id="GO:0003700">
    <property type="term" value="F:DNA-binding transcription factor activity"/>
    <property type="evidence" value="ECO:0007669"/>
    <property type="project" value="InterPro"/>
</dbReference>
<dbReference type="SMART" id="SM00347">
    <property type="entry name" value="HTH_MARR"/>
    <property type="match status" value="1"/>
</dbReference>
<evidence type="ECO:0000259" key="1">
    <source>
        <dbReference type="PROSITE" id="PS50995"/>
    </source>
</evidence>